<organism evidence="1 2">
    <name type="scientific">Portunus trituberculatus</name>
    <name type="common">Swimming crab</name>
    <name type="synonym">Neptunus trituberculatus</name>
    <dbReference type="NCBI Taxonomy" id="210409"/>
    <lineage>
        <taxon>Eukaryota</taxon>
        <taxon>Metazoa</taxon>
        <taxon>Ecdysozoa</taxon>
        <taxon>Arthropoda</taxon>
        <taxon>Crustacea</taxon>
        <taxon>Multicrustacea</taxon>
        <taxon>Malacostraca</taxon>
        <taxon>Eumalacostraca</taxon>
        <taxon>Eucarida</taxon>
        <taxon>Decapoda</taxon>
        <taxon>Pleocyemata</taxon>
        <taxon>Brachyura</taxon>
        <taxon>Eubrachyura</taxon>
        <taxon>Portunoidea</taxon>
        <taxon>Portunidae</taxon>
        <taxon>Portuninae</taxon>
        <taxon>Portunus</taxon>
    </lineage>
</organism>
<keyword evidence="2" id="KW-1185">Reference proteome</keyword>
<dbReference type="EMBL" id="VSRR010029150">
    <property type="protein sequence ID" value="MPC69280.1"/>
    <property type="molecule type" value="Genomic_DNA"/>
</dbReference>
<evidence type="ECO:0000313" key="2">
    <source>
        <dbReference type="Proteomes" id="UP000324222"/>
    </source>
</evidence>
<dbReference type="AlphaFoldDB" id="A0A5B7HAM1"/>
<name>A0A5B7HAM1_PORTR</name>
<protein>
    <submittedName>
        <fullName evidence="1">Uncharacterized protein</fullName>
    </submittedName>
</protein>
<evidence type="ECO:0000313" key="1">
    <source>
        <dbReference type="EMBL" id="MPC69280.1"/>
    </source>
</evidence>
<gene>
    <name evidence="1" type="ORF">E2C01_063498</name>
</gene>
<dbReference type="Proteomes" id="UP000324222">
    <property type="component" value="Unassembled WGS sequence"/>
</dbReference>
<comment type="caution">
    <text evidence="1">The sequence shown here is derived from an EMBL/GenBank/DDBJ whole genome shotgun (WGS) entry which is preliminary data.</text>
</comment>
<sequence>MYRRGYFSVFQRFLNQKSGIQAKNTICLRN</sequence>
<accession>A0A5B7HAM1</accession>
<proteinExistence type="predicted"/>
<reference evidence="1 2" key="1">
    <citation type="submission" date="2019-05" db="EMBL/GenBank/DDBJ databases">
        <title>Another draft genome of Portunus trituberculatus and its Hox gene families provides insights of decapod evolution.</title>
        <authorList>
            <person name="Jeong J.-H."/>
            <person name="Song I."/>
            <person name="Kim S."/>
            <person name="Choi T."/>
            <person name="Kim D."/>
            <person name="Ryu S."/>
            <person name="Kim W."/>
        </authorList>
    </citation>
    <scope>NUCLEOTIDE SEQUENCE [LARGE SCALE GENOMIC DNA]</scope>
    <source>
        <tissue evidence="1">Muscle</tissue>
    </source>
</reference>